<feature type="compositionally biased region" description="Polar residues" evidence="1">
    <location>
        <begin position="1"/>
        <end position="22"/>
    </location>
</feature>
<name>A0ABD1V7H0_9LAMI</name>
<accession>A0ABD1V7H0</accession>
<dbReference type="EMBL" id="JBFOLK010000002">
    <property type="protein sequence ID" value="KAL2533295.1"/>
    <property type="molecule type" value="Genomic_DNA"/>
</dbReference>
<reference evidence="3" key="1">
    <citation type="submission" date="2024-07" db="EMBL/GenBank/DDBJ databases">
        <title>Two chromosome-level genome assemblies of Korean endemic species Abeliophyllum distichum and Forsythia ovata (Oleaceae).</title>
        <authorList>
            <person name="Jang H."/>
        </authorList>
    </citation>
    <scope>NUCLEOTIDE SEQUENCE [LARGE SCALE GENOMIC DNA]</scope>
</reference>
<gene>
    <name evidence="2" type="ORF">Adt_06646</name>
</gene>
<dbReference type="GO" id="GO:0003743">
    <property type="term" value="F:translation initiation factor activity"/>
    <property type="evidence" value="ECO:0007669"/>
    <property type="project" value="UniProtKB-KW"/>
</dbReference>
<comment type="caution">
    <text evidence="2">The sequence shown here is derived from an EMBL/GenBank/DDBJ whole genome shotgun (WGS) entry which is preliminary data.</text>
</comment>
<organism evidence="2 3">
    <name type="scientific">Abeliophyllum distichum</name>
    <dbReference type="NCBI Taxonomy" id="126358"/>
    <lineage>
        <taxon>Eukaryota</taxon>
        <taxon>Viridiplantae</taxon>
        <taxon>Streptophyta</taxon>
        <taxon>Embryophyta</taxon>
        <taxon>Tracheophyta</taxon>
        <taxon>Spermatophyta</taxon>
        <taxon>Magnoliopsida</taxon>
        <taxon>eudicotyledons</taxon>
        <taxon>Gunneridae</taxon>
        <taxon>Pentapetalae</taxon>
        <taxon>asterids</taxon>
        <taxon>lamiids</taxon>
        <taxon>Lamiales</taxon>
        <taxon>Oleaceae</taxon>
        <taxon>Forsythieae</taxon>
        <taxon>Abeliophyllum</taxon>
    </lineage>
</organism>
<evidence type="ECO:0000256" key="1">
    <source>
        <dbReference type="SAM" id="MobiDB-lite"/>
    </source>
</evidence>
<evidence type="ECO:0000313" key="3">
    <source>
        <dbReference type="Proteomes" id="UP001604336"/>
    </source>
</evidence>
<sequence length="153" mass="17884">MSPPQCTKPATSHNPTSQTTQQNKKELSNHPPYPITVVGNLSQPAVQSCLSDQSNTKYWGKNRFAFFHYPKISSPKFHPSDSAFDFSDNNSFVTLAADSSFCRLVDTYAKYNHHQNANYPKFNPRWRFNPHHQRSQLPQQFRYGFRFRLDQRR</sequence>
<evidence type="ECO:0000313" key="2">
    <source>
        <dbReference type="EMBL" id="KAL2533295.1"/>
    </source>
</evidence>
<keyword evidence="3" id="KW-1185">Reference proteome</keyword>
<dbReference type="AlphaFoldDB" id="A0ABD1V7H0"/>
<feature type="region of interest" description="Disordered" evidence="1">
    <location>
        <begin position="1"/>
        <end position="34"/>
    </location>
</feature>
<dbReference type="Proteomes" id="UP001604336">
    <property type="component" value="Unassembled WGS sequence"/>
</dbReference>
<protein>
    <submittedName>
        <fullName evidence="2">Eukaryotic translation initiation factor 3 subunit D</fullName>
    </submittedName>
</protein>
<proteinExistence type="predicted"/>
<keyword evidence="2" id="KW-0648">Protein biosynthesis</keyword>
<keyword evidence="2" id="KW-0396">Initiation factor</keyword>